<protein>
    <submittedName>
        <fullName evidence="1">Uncharacterized protein</fullName>
    </submittedName>
</protein>
<sequence>MYGSGSWVWQKKNESRINAVATGFLCEVSRKDRCRNSDVRERHGLKEDLKTSVERGFCSQQGTFTAYVGNNQTAGCIQPVV</sequence>
<accession>A0A4C1X3B3</accession>
<evidence type="ECO:0000313" key="1">
    <source>
        <dbReference type="EMBL" id="GBP58218.1"/>
    </source>
</evidence>
<dbReference type="OrthoDB" id="425681at2759"/>
<dbReference type="EMBL" id="BGZK01000729">
    <property type="protein sequence ID" value="GBP58218.1"/>
    <property type="molecule type" value="Genomic_DNA"/>
</dbReference>
<dbReference type="Proteomes" id="UP000299102">
    <property type="component" value="Unassembled WGS sequence"/>
</dbReference>
<proteinExistence type="predicted"/>
<evidence type="ECO:0000313" key="2">
    <source>
        <dbReference type="Proteomes" id="UP000299102"/>
    </source>
</evidence>
<organism evidence="1 2">
    <name type="scientific">Eumeta variegata</name>
    <name type="common">Bagworm moth</name>
    <name type="synonym">Eumeta japonica</name>
    <dbReference type="NCBI Taxonomy" id="151549"/>
    <lineage>
        <taxon>Eukaryota</taxon>
        <taxon>Metazoa</taxon>
        <taxon>Ecdysozoa</taxon>
        <taxon>Arthropoda</taxon>
        <taxon>Hexapoda</taxon>
        <taxon>Insecta</taxon>
        <taxon>Pterygota</taxon>
        <taxon>Neoptera</taxon>
        <taxon>Endopterygota</taxon>
        <taxon>Lepidoptera</taxon>
        <taxon>Glossata</taxon>
        <taxon>Ditrysia</taxon>
        <taxon>Tineoidea</taxon>
        <taxon>Psychidae</taxon>
        <taxon>Oiketicinae</taxon>
        <taxon>Eumeta</taxon>
    </lineage>
</organism>
<keyword evidence="2" id="KW-1185">Reference proteome</keyword>
<gene>
    <name evidence="1" type="ORF">EVAR_87796_1</name>
</gene>
<name>A0A4C1X3B3_EUMVA</name>
<reference evidence="1 2" key="1">
    <citation type="journal article" date="2019" name="Commun. Biol.">
        <title>The bagworm genome reveals a unique fibroin gene that provides high tensile strength.</title>
        <authorList>
            <person name="Kono N."/>
            <person name="Nakamura H."/>
            <person name="Ohtoshi R."/>
            <person name="Tomita M."/>
            <person name="Numata K."/>
            <person name="Arakawa K."/>
        </authorList>
    </citation>
    <scope>NUCLEOTIDE SEQUENCE [LARGE SCALE GENOMIC DNA]</scope>
</reference>
<dbReference type="AlphaFoldDB" id="A0A4C1X3B3"/>
<comment type="caution">
    <text evidence="1">The sequence shown here is derived from an EMBL/GenBank/DDBJ whole genome shotgun (WGS) entry which is preliminary data.</text>
</comment>